<accession>H1V5I2</accession>
<reference evidence="3" key="1">
    <citation type="journal article" date="2012" name="Nat. Genet.">
        <title>Lifestyle transitions in plant pathogenic Colletotrichum fungi deciphered by genome and transcriptome analyses.</title>
        <authorList>
            <person name="O'Connell R.J."/>
            <person name="Thon M.R."/>
            <person name="Hacquard S."/>
            <person name="Amyotte S.G."/>
            <person name="Kleemann J."/>
            <person name="Torres M.F."/>
            <person name="Damm U."/>
            <person name="Buiate E.A."/>
            <person name="Epstein L."/>
            <person name="Alkan N."/>
            <person name="Altmueller J."/>
            <person name="Alvarado-Balderrama L."/>
            <person name="Bauser C.A."/>
            <person name="Becker C."/>
            <person name="Birren B.W."/>
            <person name="Chen Z."/>
            <person name="Choi J."/>
            <person name="Crouch J.A."/>
            <person name="Duvick J.P."/>
            <person name="Farman M.A."/>
            <person name="Gan P."/>
            <person name="Heiman D."/>
            <person name="Henrissat B."/>
            <person name="Howard R.J."/>
            <person name="Kabbage M."/>
            <person name="Koch C."/>
            <person name="Kracher B."/>
            <person name="Kubo Y."/>
            <person name="Law A.D."/>
            <person name="Lebrun M.-H."/>
            <person name="Lee Y.-H."/>
            <person name="Miyara I."/>
            <person name="Moore N."/>
            <person name="Neumann U."/>
            <person name="Nordstroem K."/>
            <person name="Panaccione D.G."/>
            <person name="Panstruga R."/>
            <person name="Place M."/>
            <person name="Proctor R.H."/>
            <person name="Prusky D."/>
            <person name="Rech G."/>
            <person name="Reinhardt R."/>
            <person name="Rollins J.A."/>
            <person name="Rounsley S."/>
            <person name="Schardl C.L."/>
            <person name="Schwartz D.C."/>
            <person name="Shenoy N."/>
            <person name="Shirasu K."/>
            <person name="Sikhakolli U.R."/>
            <person name="Stueber K."/>
            <person name="Sukno S.A."/>
            <person name="Sweigard J.A."/>
            <person name="Takano Y."/>
            <person name="Takahara H."/>
            <person name="Trail F."/>
            <person name="van der Does H.C."/>
            <person name="Voll L.M."/>
            <person name="Will I."/>
            <person name="Young S."/>
            <person name="Zeng Q."/>
            <person name="Zhang J."/>
            <person name="Zhou S."/>
            <person name="Dickman M.B."/>
            <person name="Schulze-Lefert P."/>
            <person name="Ver Loren van Themaat E."/>
            <person name="Ma L.-J."/>
            <person name="Vaillancourt L.J."/>
        </authorList>
    </citation>
    <scope>NUCLEOTIDE SEQUENCE [LARGE SCALE GENOMIC DNA]</scope>
    <source>
        <strain evidence="3">IMI 349063</strain>
    </source>
</reference>
<dbReference type="AlphaFoldDB" id="H1V5I2"/>
<protein>
    <submittedName>
        <fullName evidence="2">Uncharacterized protein</fullName>
    </submittedName>
</protein>
<proteinExistence type="predicted"/>
<dbReference type="Proteomes" id="UP000007174">
    <property type="component" value="Unassembled WGS sequence"/>
</dbReference>
<evidence type="ECO:0000256" key="1">
    <source>
        <dbReference type="SAM" id="MobiDB-lite"/>
    </source>
</evidence>
<feature type="region of interest" description="Disordered" evidence="1">
    <location>
        <begin position="1"/>
        <end position="48"/>
    </location>
</feature>
<organism evidence="2 3">
    <name type="scientific">Colletotrichum higginsianum (strain IMI 349063)</name>
    <name type="common">Crucifer anthracnose fungus</name>
    <dbReference type="NCBI Taxonomy" id="759273"/>
    <lineage>
        <taxon>Eukaryota</taxon>
        <taxon>Fungi</taxon>
        <taxon>Dikarya</taxon>
        <taxon>Ascomycota</taxon>
        <taxon>Pezizomycotina</taxon>
        <taxon>Sordariomycetes</taxon>
        <taxon>Hypocreomycetidae</taxon>
        <taxon>Glomerellales</taxon>
        <taxon>Glomerellaceae</taxon>
        <taxon>Colletotrichum</taxon>
        <taxon>Colletotrichum destructivum species complex</taxon>
    </lineage>
</organism>
<sequence length="89" mass="9636">MQAPDSMPSRSIQASPNTCLISLPPPLLLVSPRSSSKSRERPMSDSDSSMFLPPFPVFYASAHSFRPASPSDSVCNPVRAIASSSRERQ</sequence>
<evidence type="ECO:0000313" key="2">
    <source>
        <dbReference type="EMBL" id="CCF35484.1"/>
    </source>
</evidence>
<dbReference type="EMBL" id="CACQ02001557">
    <property type="protein sequence ID" value="CCF35484.1"/>
    <property type="molecule type" value="Genomic_DNA"/>
</dbReference>
<feature type="compositionally biased region" description="Polar residues" evidence="1">
    <location>
        <begin position="8"/>
        <end position="19"/>
    </location>
</feature>
<name>H1V5I2_COLHI</name>
<evidence type="ECO:0000313" key="3">
    <source>
        <dbReference type="Proteomes" id="UP000007174"/>
    </source>
</evidence>
<gene>
    <name evidence="2" type="ORF">CH063_01321</name>
</gene>
<dbReference type="HOGENOM" id="CLU_2454617_0_0_1"/>